<keyword evidence="6" id="KW-0630">Potassium</keyword>
<keyword evidence="3" id="KW-1003">Cell membrane</keyword>
<keyword evidence="8" id="KW-0406">Ion transport</keyword>
<dbReference type="RefSeq" id="WP_342757063.1">
    <property type="nucleotide sequence ID" value="NZ_CP146256.1"/>
</dbReference>
<feature type="transmembrane region" description="Helical" evidence="10">
    <location>
        <begin position="155"/>
        <end position="173"/>
    </location>
</feature>
<feature type="transmembrane region" description="Helical" evidence="10">
    <location>
        <begin position="12"/>
        <end position="32"/>
    </location>
</feature>
<sequence>MRCLKKIKISPIQIITLGFAFIILIGAILLSLPIASKDFHSIPFVNALFTSTSATCVTGLVVYDTYTQFSLFGQLVIICLIQVGGLGFMMITTLFLMMTRRKIGLSERSVLAESVNAFQIGGVVRLTKRITICTAILESVGALLLAIRFCPQMGLVTGIYYAIFHSISAFCNAGFDLMGRFDPYISLIPYQSDILINFTIMALIVMGGLGFIVWNDVMERKLCYRRYRLHTKIVLLSTVFLIIGGAVLFYIMEKDNTLAAMKPIDKLVTSLFQSISPRTAGFNSVDMGGLTEGGTFLLMLLMIIGASPGSTGGGIKTTTIMVILMATVAYIRNTNDINIFHRRLESNALKRAVCCVTIYIILSIIGIFLLIIGQKLPIKDVIFETLSAISTVGLSTGITRELDTLSRLVIILLMYSGRVGSLTLITAVLVRTKPGFRNPEEKVIIG</sequence>
<dbReference type="InterPro" id="IPR004772">
    <property type="entry name" value="TrkH"/>
</dbReference>
<accession>A0ABZ3EV32</accession>
<feature type="transmembrane region" description="Helical" evidence="10">
    <location>
        <begin position="352"/>
        <end position="372"/>
    </location>
</feature>
<feature type="transmembrane region" description="Helical" evidence="10">
    <location>
        <begin position="194"/>
        <end position="213"/>
    </location>
</feature>
<gene>
    <name evidence="11" type="ORF">V6984_18450</name>
</gene>
<keyword evidence="4" id="KW-0633">Potassium transport</keyword>
<organism evidence="11 12">
    <name type="scientific">Kineothrix sedimenti</name>
    <dbReference type="NCBI Taxonomy" id="3123317"/>
    <lineage>
        <taxon>Bacteria</taxon>
        <taxon>Bacillati</taxon>
        <taxon>Bacillota</taxon>
        <taxon>Clostridia</taxon>
        <taxon>Lachnospirales</taxon>
        <taxon>Lachnospiraceae</taxon>
        <taxon>Kineothrix</taxon>
    </lineage>
</organism>
<protein>
    <submittedName>
        <fullName evidence="11">TrkH family potassium uptake protein</fullName>
    </submittedName>
</protein>
<feature type="transmembrane region" description="Helical" evidence="10">
    <location>
        <begin position="75"/>
        <end position="98"/>
    </location>
</feature>
<evidence type="ECO:0000313" key="12">
    <source>
        <dbReference type="Proteomes" id="UP001451571"/>
    </source>
</evidence>
<evidence type="ECO:0000256" key="7">
    <source>
        <dbReference type="ARBA" id="ARBA00022989"/>
    </source>
</evidence>
<feature type="transmembrane region" description="Helical" evidence="10">
    <location>
        <begin position="408"/>
        <end position="430"/>
    </location>
</feature>
<feature type="transmembrane region" description="Helical" evidence="10">
    <location>
        <begin position="313"/>
        <end position="331"/>
    </location>
</feature>
<reference evidence="11 12" key="1">
    <citation type="submission" date="2024-02" db="EMBL/GenBank/DDBJ databases">
        <title>Bacterial strain from lacustrine sediment.</title>
        <authorList>
            <person name="Petit C."/>
            <person name="Fadhlaoui K."/>
        </authorList>
    </citation>
    <scope>NUCLEOTIDE SEQUENCE [LARGE SCALE GENOMIC DNA]</scope>
    <source>
        <strain evidence="11 12">IPX-CK</strain>
    </source>
</reference>
<evidence type="ECO:0000256" key="10">
    <source>
        <dbReference type="SAM" id="Phobius"/>
    </source>
</evidence>
<evidence type="ECO:0000256" key="9">
    <source>
        <dbReference type="ARBA" id="ARBA00023136"/>
    </source>
</evidence>
<dbReference type="Pfam" id="PF02386">
    <property type="entry name" value="TrkH"/>
    <property type="match status" value="1"/>
</dbReference>
<evidence type="ECO:0000256" key="1">
    <source>
        <dbReference type="ARBA" id="ARBA00004651"/>
    </source>
</evidence>
<feature type="transmembrane region" description="Helical" evidence="10">
    <location>
        <begin position="233"/>
        <end position="252"/>
    </location>
</feature>
<dbReference type="NCBIfam" id="TIGR00933">
    <property type="entry name" value="2a38"/>
    <property type="match status" value="1"/>
</dbReference>
<dbReference type="EMBL" id="CP146256">
    <property type="protein sequence ID" value="XAH73459.1"/>
    <property type="molecule type" value="Genomic_DNA"/>
</dbReference>
<keyword evidence="5 10" id="KW-0812">Transmembrane</keyword>
<evidence type="ECO:0000313" key="11">
    <source>
        <dbReference type="EMBL" id="XAH73459.1"/>
    </source>
</evidence>
<evidence type="ECO:0000256" key="8">
    <source>
        <dbReference type="ARBA" id="ARBA00023065"/>
    </source>
</evidence>
<dbReference type="PANTHER" id="PTHR32024:SF1">
    <property type="entry name" value="KTR SYSTEM POTASSIUM UPTAKE PROTEIN B"/>
    <property type="match status" value="1"/>
</dbReference>
<evidence type="ECO:0000256" key="2">
    <source>
        <dbReference type="ARBA" id="ARBA00022448"/>
    </source>
</evidence>
<keyword evidence="2" id="KW-0813">Transport</keyword>
<keyword evidence="12" id="KW-1185">Reference proteome</keyword>
<dbReference type="PANTHER" id="PTHR32024">
    <property type="entry name" value="TRK SYSTEM POTASSIUM UPTAKE PROTEIN TRKG-RELATED"/>
    <property type="match status" value="1"/>
</dbReference>
<comment type="subcellular location">
    <subcellularLocation>
        <location evidence="1">Cell membrane</location>
        <topology evidence="1">Multi-pass membrane protein</topology>
    </subcellularLocation>
</comment>
<name>A0ABZ3EV32_9FIRM</name>
<evidence type="ECO:0000256" key="6">
    <source>
        <dbReference type="ARBA" id="ARBA00022958"/>
    </source>
</evidence>
<proteinExistence type="predicted"/>
<dbReference type="InterPro" id="IPR003445">
    <property type="entry name" value="Cat_transpt"/>
</dbReference>
<dbReference type="Proteomes" id="UP001451571">
    <property type="component" value="Chromosome"/>
</dbReference>
<evidence type="ECO:0000256" key="4">
    <source>
        <dbReference type="ARBA" id="ARBA00022538"/>
    </source>
</evidence>
<evidence type="ECO:0000256" key="3">
    <source>
        <dbReference type="ARBA" id="ARBA00022475"/>
    </source>
</evidence>
<keyword evidence="7 10" id="KW-1133">Transmembrane helix</keyword>
<evidence type="ECO:0000256" key="5">
    <source>
        <dbReference type="ARBA" id="ARBA00022692"/>
    </source>
</evidence>
<keyword evidence="9 10" id="KW-0472">Membrane</keyword>